<keyword evidence="5 20" id="KW-1133">Transmembrane helix</keyword>
<feature type="transmembrane region" description="Helical" evidence="20">
    <location>
        <begin position="141"/>
        <end position="163"/>
    </location>
</feature>
<feature type="transmembrane region" description="Helical" evidence="20">
    <location>
        <begin position="183"/>
        <end position="215"/>
    </location>
</feature>
<dbReference type="GO" id="GO:0097225">
    <property type="term" value="C:sperm midpiece"/>
    <property type="evidence" value="ECO:0007669"/>
    <property type="project" value="TreeGrafter"/>
</dbReference>
<feature type="domain" description="G-protein coupled receptors family 1 profile" evidence="21">
    <location>
        <begin position="41"/>
        <end position="295"/>
    </location>
</feature>
<dbReference type="AlphaFoldDB" id="A0A8T2LJ46"/>
<dbReference type="InterPro" id="IPR001681">
    <property type="entry name" value="Neurokn_rcpt"/>
</dbReference>
<protein>
    <recommendedName>
        <fullName evidence="2">Neuromedin-K receptor</fullName>
    </recommendedName>
    <alternativeName>
        <fullName evidence="16">NK-3 receptor</fullName>
    </alternativeName>
    <alternativeName>
        <fullName evidence="14">Neurokinin B receptor</fullName>
    </alternativeName>
    <alternativeName>
        <fullName evidence="15">Tachykinin receptor 3</fullName>
    </alternativeName>
</protein>
<dbReference type="GO" id="GO:0005886">
    <property type="term" value="C:plasma membrane"/>
    <property type="evidence" value="ECO:0007669"/>
    <property type="project" value="UniProtKB-SubCell"/>
</dbReference>
<keyword evidence="10 18" id="KW-0675">Receptor</keyword>
<dbReference type="GO" id="GO:1902093">
    <property type="term" value="P:positive regulation of flagellated sperm motility"/>
    <property type="evidence" value="ECO:0007669"/>
    <property type="project" value="TreeGrafter"/>
</dbReference>
<evidence type="ECO:0000256" key="10">
    <source>
        <dbReference type="ARBA" id="ARBA00023170"/>
    </source>
</evidence>
<evidence type="ECO:0000256" key="7">
    <source>
        <dbReference type="ARBA" id="ARBA00023136"/>
    </source>
</evidence>
<accession>A0A8T2LJ46</accession>
<evidence type="ECO:0000256" key="17">
    <source>
        <dbReference type="PIRSR" id="PIRSR601681-50"/>
    </source>
</evidence>
<keyword evidence="6 18" id="KW-0297">G-protein coupled receptor</keyword>
<dbReference type="InterPro" id="IPR000276">
    <property type="entry name" value="GPCR_Rhodpsn"/>
</dbReference>
<dbReference type="EMBL" id="JAICCE010000013">
    <property type="protein sequence ID" value="KAG9269406.1"/>
    <property type="molecule type" value="Genomic_DNA"/>
</dbReference>
<feature type="transmembrane region" description="Helical" evidence="20">
    <location>
        <begin position="236"/>
        <end position="256"/>
    </location>
</feature>
<evidence type="ECO:0000313" key="23">
    <source>
        <dbReference type="Proteomes" id="UP000752171"/>
    </source>
</evidence>
<dbReference type="PANTHER" id="PTHR46925">
    <property type="entry name" value="G-PROTEIN COUPLED RECEPTOR TKR-1-RELATED"/>
    <property type="match status" value="1"/>
</dbReference>
<evidence type="ECO:0000256" key="16">
    <source>
        <dbReference type="ARBA" id="ARBA00032354"/>
    </source>
</evidence>
<feature type="region of interest" description="Disordered" evidence="19">
    <location>
        <begin position="349"/>
        <end position="371"/>
    </location>
</feature>
<evidence type="ECO:0000256" key="13">
    <source>
        <dbReference type="ARBA" id="ARBA00023288"/>
    </source>
</evidence>
<comment type="subcellular location">
    <subcellularLocation>
        <location evidence="1">Cell membrane</location>
        <topology evidence="1">Multi-pass membrane protein</topology>
    </subcellularLocation>
</comment>
<gene>
    <name evidence="22" type="primary">TACR3</name>
    <name evidence="22" type="ORF">AMEX_G16444</name>
</gene>
<evidence type="ECO:0000256" key="1">
    <source>
        <dbReference type="ARBA" id="ARBA00004651"/>
    </source>
</evidence>
<dbReference type="PRINTS" id="PR00244">
    <property type="entry name" value="NEUROKININR"/>
</dbReference>
<keyword evidence="9 17" id="KW-1015">Disulfide bond</keyword>
<evidence type="ECO:0000256" key="2">
    <source>
        <dbReference type="ARBA" id="ARBA00020039"/>
    </source>
</evidence>
<organism evidence="22 23">
    <name type="scientific">Astyanax mexicanus</name>
    <name type="common">Blind cave fish</name>
    <name type="synonym">Astyanax fasciatus mexicanus</name>
    <dbReference type="NCBI Taxonomy" id="7994"/>
    <lineage>
        <taxon>Eukaryota</taxon>
        <taxon>Metazoa</taxon>
        <taxon>Chordata</taxon>
        <taxon>Craniata</taxon>
        <taxon>Vertebrata</taxon>
        <taxon>Euteleostomi</taxon>
        <taxon>Actinopterygii</taxon>
        <taxon>Neopterygii</taxon>
        <taxon>Teleostei</taxon>
        <taxon>Ostariophysi</taxon>
        <taxon>Characiformes</taxon>
        <taxon>Characoidei</taxon>
        <taxon>Acestrorhamphidae</taxon>
        <taxon>Acestrorhamphinae</taxon>
        <taxon>Astyanax</taxon>
    </lineage>
</organism>
<dbReference type="PROSITE" id="PS50262">
    <property type="entry name" value="G_PROTEIN_RECEP_F1_2"/>
    <property type="match status" value="1"/>
</dbReference>
<feature type="transmembrane region" description="Helical" evidence="20">
    <location>
        <begin position="276"/>
        <end position="298"/>
    </location>
</feature>
<dbReference type="PRINTS" id="PR00237">
    <property type="entry name" value="GPCRRHODOPSN"/>
</dbReference>
<evidence type="ECO:0000259" key="21">
    <source>
        <dbReference type="PROSITE" id="PS50262"/>
    </source>
</evidence>
<evidence type="ECO:0000256" key="15">
    <source>
        <dbReference type="ARBA" id="ARBA00031717"/>
    </source>
</evidence>
<dbReference type="PROSITE" id="PS00237">
    <property type="entry name" value="G_PROTEIN_RECEP_F1_1"/>
    <property type="match status" value="1"/>
</dbReference>
<reference evidence="22 23" key="1">
    <citation type="submission" date="2021-07" db="EMBL/GenBank/DDBJ databases">
        <authorList>
            <person name="Imarazene B."/>
            <person name="Zahm M."/>
            <person name="Klopp C."/>
            <person name="Cabau C."/>
            <person name="Beille S."/>
            <person name="Jouanno E."/>
            <person name="Castinel A."/>
            <person name="Lluch J."/>
            <person name="Gil L."/>
            <person name="Kuchtly C."/>
            <person name="Lopez Roques C."/>
            <person name="Donnadieu C."/>
            <person name="Parrinello H."/>
            <person name="Journot L."/>
            <person name="Du K."/>
            <person name="Schartl M."/>
            <person name="Retaux S."/>
            <person name="Guiguen Y."/>
        </authorList>
    </citation>
    <scope>NUCLEOTIDE SEQUENCE [LARGE SCALE GENOMIC DNA]</scope>
    <source>
        <strain evidence="22">Pach_M1</strain>
        <tissue evidence="22">Testis</tissue>
    </source>
</reference>
<keyword evidence="8" id="KW-0564">Palmitate</keyword>
<proteinExistence type="inferred from homology"/>
<evidence type="ECO:0000256" key="3">
    <source>
        <dbReference type="ARBA" id="ARBA00022475"/>
    </source>
</evidence>
<keyword evidence="7 20" id="KW-0472">Membrane</keyword>
<evidence type="ECO:0000256" key="4">
    <source>
        <dbReference type="ARBA" id="ARBA00022692"/>
    </source>
</evidence>
<evidence type="ECO:0000256" key="19">
    <source>
        <dbReference type="SAM" id="MobiDB-lite"/>
    </source>
</evidence>
<keyword evidence="3" id="KW-1003">Cell membrane</keyword>
<comment type="caution">
    <text evidence="22">The sequence shown here is derived from an EMBL/GenBank/DDBJ whole genome shotgun (WGS) entry which is preliminary data.</text>
</comment>
<keyword evidence="13" id="KW-0449">Lipoprotein</keyword>
<dbReference type="InterPro" id="IPR017452">
    <property type="entry name" value="GPCR_Rhodpsn_7TM"/>
</dbReference>
<feature type="compositionally biased region" description="Low complexity" evidence="19">
    <location>
        <begin position="361"/>
        <end position="370"/>
    </location>
</feature>
<keyword evidence="11" id="KW-0325">Glycoprotein</keyword>
<comment type="similarity">
    <text evidence="18">Belongs to the G-protein coupled receptor 1 family.</text>
</comment>
<evidence type="ECO:0000256" key="9">
    <source>
        <dbReference type="ARBA" id="ARBA00023157"/>
    </source>
</evidence>
<dbReference type="Proteomes" id="UP000752171">
    <property type="component" value="Unassembled WGS sequence"/>
</dbReference>
<dbReference type="InterPro" id="IPR001013">
    <property type="entry name" value="NK3_rcpt"/>
</dbReference>
<dbReference type="PRINTS" id="PR01026">
    <property type="entry name" value="NEUROKININ3R"/>
</dbReference>
<evidence type="ECO:0000256" key="8">
    <source>
        <dbReference type="ARBA" id="ARBA00023139"/>
    </source>
</evidence>
<dbReference type="GO" id="GO:0004995">
    <property type="term" value="F:tachykinin receptor activity"/>
    <property type="evidence" value="ECO:0007669"/>
    <property type="project" value="InterPro"/>
</dbReference>
<feature type="disulfide bond" evidence="17">
    <location>
        <begin position="97"/>
        <end position="172"/>
    </location>
</feature>
<evidence type="ECO:0000313" key="22">
    <source>
        <dbReference type="EMBL" id="KAG9269406.1"/>
    </source>
</evidence>
<evidence type="ECO:0000256" key="18">
    <source>
        <dbReference type="RuleBase" id="RU000688"/>
    </source>
</evidence>
<evidence type="ECO:0000256" key="12">
    <source>
        <dbReference type="ARBA" id="ARBA00023224"/>
    </source>
</evidence>
<name>A0A8T2LJ46_ASTMX</name>
<evidence type="ECO:0000256" key="20">
    <source>
        <dbReference type="SAM" id="Phobius"/>
    </source>
</evidence>
<evidence type="ECO:0000256" key="11">
    <source>
        <dbReference type="ARBA" id="ARBA00023180"/>
    </source>
</evidence>
<dbReference type="Pfam" id="PF00001">
    <property type="entry name" value="7tm_1"/>
    <property type="match status" value="1"/>
</dbReference>
<keyword evidence="12 18" id="KW-0807">Transducer</keyword>
<feature type="transmembrane region" description="Helical" evidence="20">
    <location>
        <begin position="24"/>
        <end position="50"/>
    </location>
</feature>
<dbReference type="PANTHER" id="PTHR46925:SF1">
    <property type="entry name" value="NEUROMEDIN-K RECEPTOR"/>
    <property type="match status" value="1"/>
</dbReference>
<feature type="transmembrane region" description="Helical" evidence="20">
    <location>
        <begin position="102"/>
        <end position="120"/>
    </location>
</feature>
<dbReference type="SUPFAM" id="SSF81321">
    <property type="entry name" value="Family A G protein-coupled receptor-like"/>
    <property type="match status" value="1"/>
</dbReference>
<sequence length="394" mass="44580">MSPSNSSSNSSSPVHQFVQAPWRVALWALAYTAVLLVALTGNVLTAWVILAHRRMRTVTNYFLLNLAVADASLAALNTPVNFIYAARGQWYFGLAYCRFHNFYPVAAVFASIYTMTAIAVDRYMAIIHPLKPRFSATVTKVVIACVWGAAVVLAFPVCFYSATKTVRQRTLCYVAWPRLPDDTFMYHIIVAVLVYLLPLVVMGITYSLVGVTLWGSSLPGHTSENYVDQLQAKRKVVKMMLVVVVTFAICWLPYHVYFIVTGLNRRLTKWKYIQQVYLAILWLAMSSTMYNPIIYCCLNSRFRAGFKQAFRWCPFIHMSESDEMELRPTRFHTTRQSSVFTLTRLESSADSHTLPSRRKSSSTSRHGSLSGQIRHVPRLSLNSTQNGSVNTTIH</sequence>
<dbReference type="Gene3D" id="1.20.1070.10">
    <property type="entry name" value="Rhodopsin 7-helix transmembrane proteins"/>
    <property type="match status" value="1"/>
</dbReference>
<dbReference type="FunFam" id="1.20.1070.10:FF:000078">
    <property type="entry name" value="Neuromedin-K receptor"/>
    <property type="match status" value="1"/>
</dbReference>
<feature type="transmembrane region" description="Helical" evidence="20">
    <location>
        <begin position="62"/>
        <end position="82"/>
    </location>
</feature>
<keyword evidence="4 18" id="KW-0812">Transmembrane</keyword>
<evidence type="ECO:0000256" key="14">
    <source>
        <dbReference type="ARBA" id="ARBA00031300"/>
    </source>
</evidence>
<evidence type="ECO:0000256" key="5">
    <source>
        <dbReference type="ARBA" id="ARBA00022989"/>
    </source>
</evidence>
<evidence type="ECO:0000256" key="6">
    <source>
        <dbReference type="ARBA" id="ARBA00023040"/>
    </source>
</evidence>